<feature type="region of interest" description="Disordered" evidence="1">
    <location>
        <begin position="55"/>
        <end position="75"/>
    </location>
</feature>
<gene>
    <name evidence="2" type="ORF">BaRGS_00007515</name>
</gene>
<reference evidence="2 3" key="1">
    <citation type="journal article" date="2023" name="Sci. Data">
        <title>Genome assembly of the Korean intertidal mud-creeper Batillaria attramentaria.</title>
        <authorList>
            <person name="Patra A.K."/>
            <person name="Ho P.T."/>
            <person name="Jun S."/>
            <person name="Lee S.J."/>
            <person name="Kim Y."/>
            <person name="Won Y.J."/>
        </authorList>
    </citation>
    <scope>NUCLEOTIDE SEQUENCE [LARGE SCALE GENOMIC DNA]</scope>
    <source>
        <strain evidence="2">Wonlab-2016</strain>
    </source>
</reference>
<evidence type="ECO:0000313" key="2">
    <source>
        <dbReference type="EMBL" id="KAK7501390.1"/>
    </source>
</evidence>
<accession>A0ABD0LQ99</accession>
<evidence type="ECO:0000313" key="3">
    <source>
        <dbReference type="Proteomes" id="UP001519460"/>
    </source>
</evidence>
<sequence>MRDSKLLLPCQPVMGGESVNLSELSTHTAQHEPRILVTAQTRHVSVPPVKVLSVSPDQVSTHNPPKPVSLSAKGVTQNRARAESCTSVMTLKIIQE</sequence>
<dbReference type="AlphaFoldDB" id="A0ABD0LQ99"/>
<comment type="caution">
    <text evidence="2">The sequence shown here is derived from an EMBL/GenBank/DDBJ whole genome shotgun (WGS) entry which is preliminary data.</text>
</comment>
<evidence type="ECO:0000256" key="1">
    <source>
        <dbReference type="SAM" id="MobiDB-lite"/>
    </source>
</evidence>
<protein>
    <submittedName>
        <fullName evidence="2">Uncharacterized protein</fullName>
    </submittedName>
</protein>
<dbReference type="Proteomes" id="UP001519460">
    <property type="component" value="Unassembled WGS sequence"/>
</dbReference>
<keyword evidence="3" id="KW-1185">Reference proteome</keyword>
<dbReference type="EMBL" id="JACVVK020000032">
    <property type="protein sequence ID" value="KAK7501390.1"/>
    <property type="molecule type" value="Genomic_DNA"/>
</dbReference>
<organism evidence="2 3">
    <name type="scientific">Batillaria attramentaria</name>
    <dbReference type="NCBI Taxonomy" id="370345"/>
    <lineage>
        <taxon>Eukaryota</taxon>
        <taxon>Metazoa</taxon>
        <taxon>Spiralia</taxon>
        <taxon>Lophotrochozoa</taxon>
        <taxon>Mollusca</taxon>
        <taxon>Gastropoda</taxon>
        <taxon>Caenogastropoda</taxon>
        <taxon>Sorbeoconcha</taxon>
        <taxon>Cerithioidea</taxon>
        <taxon>Batillariidae</taxon>
        <taxon>Batillaria</taxon>
    </lineage>
</organism>
<proteinExistence type="predicted"/>
<name>A0ABD0LQ99_9CAEN</name>